<proteinExistence type="inferred from homology"/>
<comment type="similarity">
    <text evidence="1">Belongs to the TIM50 family.</text>
</comment>
<dbReference type="AlphaFoldDB" id="C5X7A7"/>
<gene>
    <name evidence="3" type="ORF">SORBI_3002G010000</name>
</gene>
<keyword evidence="1" id="KW-0809">Transit peptide</keyword>
<evidence type="ECO:0000313" key="4">
    <source>
        <dbReference type="Proteomes" id="UP000000768"/>
    </source>
</evidence>
<dbReference type="InterPro" id="IPR023214">
    <property type="entry name" value="HAD_sf"/>
</dbReference>
<evidence type="ECO:0000313" key="3">
    <source>
        <dbReference type="EMBL" id="EER97856.2"/>
    </source>
</evidence>
<keyword evidence="1" id="KW-0653">Protein transport</keyword>
<keyword evidence="1" id="KW-0811">Translocation</keyword>
<dbReference type="InParanoid" id="C5X7A7"/>
<sequence>MERDDLKLEVTAAVPEAAAIVVAASGVDEGTLELLDEVVEETKTMTVTDEEQATSSAAACQERRRRPVAADAAAAVNSSVDDVGAAAAADSVENKGGSANSKVPIPASLVVAQTTRKKKLLVLHLNGLLADINQDFHNAHLSNGKFRCKLVFKRPFCDDFLKFCFRNFDVGVWSSRLRVNVDAAVDILMKGSKRRLLFCWDASKCTATGLYSLENKNKPLVLKELKKLWSKEEAADGLPWQQGKFAPSNTLLLDDSPYKALRNPPHTAIFPYPYSYKNRKDDSSLAPGGDLRLYLESLATADDVPRFVREHPFGQPPITETDPDWNFYKRVLLE</sequence>
<keyword evidence="4" id="KW-1185">Reference proteome</keyword>
<dbReference type="Pfam" id="PF03031">
    <property type="entry name" value="NIF"/>
    <property type="match status" value="1"/>
</dbReference>
<protein>
    <recommendedName>
        <fullName evidence="1">Mitochondrial import inner membrane translocase subunit TIM50</fullName>
    </recommendedName>
</protein>
<dbReference type="GO" id="GO:0030150">
    <property type="term" value="P:protein import into mitochondrial matrix"/>
    <property type="evidence" value="ECO:0000318"/>
    <property type="project" value="GO_Central"/>
</dbReference>
<dbReference type="PANTHER" id="PTHR12210">
    <property type="entry name" value="DULLARD PROTEIN PHOSPHATASE"/>
    <property type="match status" value="1"/>
</dbReference>
<evidence type="ECO:0000259" key="2">
    <source>
        <dbReference type="PROSITE" id="PS50969"/>
    </source>
</evidence>
<evidence type="ECO:0000256" key="1">
    <source>
        <dbReference type="RuleBase" id="RU365079"/>
    </source>
</evidence>
<dbReference type="SMART" id="SM00577">
    <property type="entry name" value="CPDc"/>
    <property type="match status" value="1"/>
</dbReference>
<dbReference type="Proteomes" id="UP000000768">
    <property type="component" value="Chromosome 2"/>
</dbReference>
<comment type="function">
    <text evidence="1">Essential component of the TIM23 complex, a complex that mediates the translocation of transit peptide-containing proteins across the mitochondrial inner membrane.</text>
</comment>
<dbReference type="HOGENOM" id="CLU_2927227_0_0_1"/>
<dbReference type="FunFam" id="3.40.50.1000:FF:000257">
    <property type="entry name" value="Haloacid dehalogenase-like hydrolase (HAD) superfamily protein"/>
    <property type="match status" value="1"/>
</dbReference>
<dbReference type="OMA" id="SHCTTTQ"/>
<keyword evidence="1" id="KW-0496">Mitochondrion</keyword>
<dbReference type="InterPro" id="IPR036412">
    <property type="entry name" value="HAD-like_sf"/>
</dbReference>
<dbReference type="InterPro" id="IPR004274">
    <property type="entry name" value="FCP1_dom"/>
</dbReference>
<comment type="subunit">
    <text evidence="1">Component of the TIM23 complex.</text>
</comment>
<organism evidence="3 4">
    <name type="scientific">Sorghum bicolor</name>
    <name type="common">Sorghum</name>
    <name type="synonym">Sorghum vulgare</name>
    <dbReference type="NCBI Taxonomy" id="4558"/>
    <lineage>
        <taxon>Eukaryota</taxon>
        <taxon>Viridiplantae</taxon>
        <taxon>Streptophyta</taxon>
        <taxon>Embryophyta</taxon>
        <taxon>Tracheophyta</taxon>
        <taxon>Spermatophyta</taxon>
        <taxon>Magnoliopsida</taxon>
        <taxon>Liliopsida</taxon>
        <taxon>Poales</taxon>
        <taxon>Poaceae</taxon>
        <taxon>PACMAD clade</taxon>
        <taxon>Panicoideae</taxon>
        <taxon>Andropogonodae</taxon>
        <taxon>Andropogoneae</taxon>
        <taxon>Sorghinae</taxon>
        <taxon>Sorghum</taxon>
    </lineage>
</organism>
<dbReference type="EMBL" id="CM000761">
    <property type="protein sequence ID" value="EER97856.2"/>
    <property type="molecule type" value="Genomic_DNA"/>
</dbReference>
<keyword evidence="1" id="KW-0813">Transport</keyword>
<feature type="domain" description="FCP1 homology" evidence="2">
    <location>
        <begin position="114"/>
        <end position="298"/>
    </location>
</feature>
<dbReference type="OrthoDB" id="1711508at2759"/>
<dbReference type="SUPFAM" id="SSF56784">
    <property type="entry name" value="HAD-like"/>
    <property type="match status" value="1"/>
</dbReference>
<reference evidence="4" key="2">
    <citation type="journal article" date="2018" name="Plant J.">
        <title>The Sorghum bicolor reference genome: improved assembly, gene annotations, a transcriptome atlas, and signatures of genome organization.</title>
        <authorList>
            <person name="McCormick R.F."/>
            <person name="Truong S.K."/>
            <person name="Sreedasyam A."/>
            <person name="Jenkins J."/>
            <person name="Shu S."/>
            <person name="Sims D."/>
            <person name="Kennedy M."/>
            <person name="Amirebrahimi M."/>
            <person name="Weers B.D."/>
            <person name="McKinley B."/>
            <person name="Mattison A."/>
            <person name="Morishige D.T."/>
            <person name="Grimwood J."/>
            <person name="Schmutz J."/>
            <person name="Mullet J.E."/>
        </authorList>
    </citation>
    <scope>NUCLEOTIDE SEQUENCE [LARGE SCALE GENOMIC DNA]</scope>
    <source>
        <strain evidence="4">cv. BTx623</strain>
    </source>
</reference>
<dbReference type="InterPro" id="IPR050365">
    <property type="entry name" value="TIM50"/>
</dbReference>
<accession>C5X7A7</accession>
<dbReference type="Gramene" id="EER97856">
    <property type="protein sequence ID" value="EER97856"/>
    <property type="gene ID" value="SORBI_3002G010000"/>
</dbReference>
<reference evidence="3 4" key="1">
    <citation type="journal article" date="2009" name="Nature">
        <title>The Sorghum bicolor genome and the diversification of grasses.</title>
        <authorList>
            <person name="Paterson A.H."/>
            <person name="Bowers J.E."/>
            <person name="Bruggmann R."/>
            <person name="Dubchak I."/>
            <person name="Grimwood J."/>
            <person name="Gundlach H."/>
            <person name="Haberer G."/>
            <person name="Hellsten U."/>
            <person name="Mitros T."/>
            <person name="Poliakov A."/>
            <person name="Schmutz J."/>
            <person name="Spannagl M."/>
            <person name="Tang H."/>
            <person name="Wang X."/>
            <person name="Wicker T."/>
            <person name="Bharti A.K."/>
            <person name="Chapman J."/>
            <person name="Feltus F.A."/>
            <person name="Gowik U."/>
            <person name="Grigoriev I.V."/>
            <person name="Lyons E."/>
            <person name="Maher C.A."/>
            <person name="Martis M."/>
            <person name="Narechania A."/>
            <person name="Otillar R.P."/>
            <person name="Penning B.W."/>
            <person name="Salamov A.A."/>
            <person name="Wang Y."/>
            <person name="Zhang L."/>
            <person name="Carpita N.C."/>
            <person name="Freeling M."/>
            <person name="Gingle A.R."/>
            <person name="Hash C.T."/>
            <person name="Keller B."/>
            <person name="Klein P."/>
            <person name="Kresovich S."/>
            <person name="McCann M.C."/>
            <person name="Ming R."/>
            <person name="Peterson D.G."/>
            <person name="Mehboob-ur-Rahman"/>
            <person name="Ware D."/>
            <person name="Westhoff P."/>
            <person name="Mayer K.F."/>
            <person name="Messing J."/>
            <person name="Rokhsar D.S."/>
        </authorList>
    </citation>
    <scope>NUCLEOTIDE SEQUENCE [LARGE SCALE GENOMIC DNA]</scope>
    <source>
        <strain evidence="4">cv. BTx623</strain>
    </source>
</reference>
<dbReference type="Gene3D" id="3.40.50.1000">
    <property type="entry name" value="HAD superfamily/HAD-like"/>
    <property type="match status" value="1"/>
</dbReference>
<dbReference type="GO" id="GO:0005744">
    <property type="term" value="C:TIM23 mitochondrial import inner membrane translocase complex"/>
    <property type="evidence" value="ECO:0000318"/>
    <property type="project" value="GO_Central"/>
</dbReference>
<name>C5X7A7_SORBI</name>
<comment type="subcellular location">
    <subcellularLocation>
        <location evidence="1">Mitochondrion inner membrane</location>
        <topology evidence="1">Single-pass membrane protein</topology>
    </subcellularLocation>
</comment>
<dbReference type="PROSITE" id="PS50969">
    <property type="entry name" value="FCP1"/>
    <property type="match status" value="1"/>
</dbReference>